<dbReference type="AlphaFoldDB" id="A0A1W1Z790"/>
<accession>A0A1W1Z790</accession>
<sequence length="106" mass="12051">MKKIYFILLMVFAFTLSGQETADSQTKNNEIVGFKLYPNPTYNDVVFITTKDNANKDILVYDLFGEIVLKESTNYKELNISKLDAGVYIVQVTENGKSTTRKLVVK</sequence>
<keyword evidence="5" id="KW-1185">Reference proteome</keyword>
<dbReference type="NCBIfam" id="TIGR04183">
    <property type="entry name" value="Por_Secre_tail"/>
    <property type="match status" value="1"/>
</dbReference>
<evidence type="ECO:0000313" key="5">
    <source>
        <dbReference type="Proteomes" id="UP000192360"/>
    </source>
</evidence>
<organism evidence="4 5">
    <name type="scientific">Cellulophaga tyrosinoxydans</name>
    <dbReference type="NCBI Taxonomy" id="504486"/>
    <lineage>
        <taxon>Bacteria</taxon>
        <taxon>Pseudomonadati</taxon>
        <taxon>Bacteroidota</taxon>
        <taxon>Flavobacteriia</taxon>
        <taxon>Flavobacteriales</taxon>
        <taxon>Flavobacteriaceae</taxon>
        <taxon>Cellulophaga</taxon>
    </lineage>
</organism>
<evidence type="ECO:0000256" key="2">
    <source>
        <dbReference type="SAM" id="SignalP"/>
    </source>
</evidence>
<evidence type="ECO:0000256" key="1">
    <source>
        <dbReference type="ARBA" id="ARBA00022729"/>
    </source>
</evidence>
<evidence type="ECO:0000259" key="3">
    <source>
        <dbReference type="Pfam" id="PF18962"/>
    </source>
</evidence>
<dbReference type="EMBL" id="FWXO01000001">
    <property type="protein sequence ID" value="SMC44236.1"/>
    <property type="molecule type" value="Genomic_DNA"/>
</dbReference>
<dbReference type="Proteomes" id="UP000192360">
    <property type="component" value="Unassembled WGS sequence"/>
</dbReference>
<feature type="domain" description="Secretion system C-terminal sorting" evidence="3">
    <location>
        <begin position="36"/>
        <end position="105"/>
    </location>
</feature>
<feature type="signal peptide" evidence="2">
    <location>
        <begin position="1"/>
        <end position="22"/>
    </location>
</feature>
<name>A0A1W1Z790_9FLAO</name>
<dbReference type="STRING" id="504486.SAMN05660703_1229"/>
<feature type="chain" id="PRO_5012551684" evidence="2">
    <location>
        <begin position="23"/>
        <end position="106"/>
    </location>
</feature>
<gene>
    <name evidence="4" type="ORF">SAMN05660703_1229</name>
</gene>
<dbReference type="InterPro" id="IPR026444">
    <property type="entry name" value="Secre_tail"/>
</dbReference>
<dbReference type="OrthoDB" id="862563at2"/>
<proteinExistence type="predicted"/>
<reference evidence="4 5" key="1">
    <citation type="submission" date="2017-04" db="EMBL/GenBank/DDBJ databases">
        <authorList>
            <person name="Afonso C.L."/>
            <person name="Miller P.J."/>
            <person name="Scott M.A."/>
            <person name="Spackman E."/>
            <person name="Goraichik I."/>
            <person name="Dimitrov K.M."/>
            <person name="Suarez D.L."/>
            <person name="Swayne D.E."/>
        </authorList>
    </citation>
    <scope>NUCLEOTIDE SEQUENCE [LARGE SCALE GENOMIC DNA]</scope>
    <source>
        <strain evidence="4 5">DSM 21164</strain>
    </source>
</reference>
<protein>
    <submittedName>
        <fullName evidence="4">Por secretion system C-terminal sorting domain-containing protein</fullName>
    </submittedName>
</protein>
<dbReference type="Pfam" id="PF18962">
    <property type="entry name" value="Por_Secre_tail"/>
    <property type="match status" value="1"/>
</dbReference>
<keyword evidence="1 2" id="KW-0732">Signal</keyword>
<dbReference type="RefSeq" id="WP_084060492.1">
    <property type="nucleotide sequence ID" value="NZ_FWXO01000001.1"/>
</dbReference>
<evidence type="ECO:0000313" key="4">
    <source>
        <dbReference type="EMBL" id="SMC44236.1"/>
    </source>
</evidence>